<dbReference type="Proteomes" id="UP000834503">
    <property type="component" value="Unassembled WGS sequence"/>
</dbReference>
<evidence type="ECO:0000313" key="2">
    <source>
        <dbReference type="EMBL" id="CAC9164551.1"/>
    </source>
</evidence>
<dbReference type="EMBL" id="CAIIUA010000001">
    <property type="protein sequence ID" value="CAC9164551.1"/>
    <property type="molecule type" value="Genomic_DNA"/>
</dbReference>
<protein>
    <submittedName>
        <fullName evidence="1">Uncharacterized protein</fullName>
    </submittedName>
</protein>
<dbReference type="RefSeq" id="WP_038634978.1">
    <property type="nucleotide sequence ID" value="NZ_CABDWX010000001.1"/>
</dbReference>
<dbReference type="Proteomes" id="UP000837205">
    <property type="component" value="Unassembled WGS sequence"/>
</dbReference>
<proteinExistence type="predicted"/>
<dbReference type="GeneID" id="69428840"/>
<sequence>MNDLPRQTDVLPMPAIDGVTVSFNGLHYLRPELLLDFVSISSAPLLAVTPVALLYSSVGVLQQVDLRKLPVEVVGRVVYPITSLKLPALRGKLIINAQSRRLKFLESLVAISPEDNIHGMQVLGLALEFTFAQPE</sequence>
<gene>
    <name evidence="1" type="ORF">GHA_03150</name>
    <name evidence="2" type="ORF">TML_00274</name>
</gene>
<dbReference type="EMBL" id="CAHPQX010000013">
    <property type="protein sequence ID" value="CAB5564695.1"/>
    <property type="molecule type" value="Genomic_DNA"/>
</dbReference>
<evidence type="ECO:0000313" key="1">
    <source>
        <dbReference type="EMBL" id="CAB5564695.1"/>
    </source>
</evidence>
<evidence type="ECO:0000313" key="3">
    <source>
        <dbReference type="Proteomes" id="UP000834503"/>
    </source>
</evidence>
<reference evidence="1" key="1">
    <citation type="submission" date="2020-05" db="EMBL/GenBank/DDBJ databases">
        <authorList>
            <person name="Delgado-Blas J."/>
        </authorList>
    </citation>
    <scope>NUCLEOTIDE SEQUENCE</scope>
    <source>
        <strain evidence="1">BB1459</strain>
        <strain evidence="2">BB1480</strain>
    </source>
</reference>
<name>A0A5P2MI63_9ENTR</name>
<keyword evidence="4" id="KW-1185">Reference proteome</keyword>
<accession>A0A5P2MI63</accession>
<evidence type="ECO:0000313" key="4">
    <source>
        <dbReference type="Proteomes" id="UP000837205"/>
    </source>
</evidence>
<dbReference type="AlphaFoldDB" id="A0A5P2MI63"/>
<organism evidence="1 3">
    <name type="scientific">Citrobacter werkmanii</name>
    <dbReference type="NCBI Taxonomy" id="67827"/>
    <lineage>
        <taxon>Bacteria</taxon>
        <taxon>Pseudomonadati</taxon>
        <taxon>Pseudomonadota</taxon>
        <taxon>Gammaproteobacteria</taxon>
        <taxon>Enterobacterales</taxon>
        <taxon>Enterobacteriaceae</taxon>
        <taxon>Citrobacter</taxon>
        <taxon>Citrobacter freundii complex</taxon>
    </lineage>
</organism>
<comment type="caution">
    <text evidence="1">The sequence shown here is derived from an EMBL/GenBank/DDBJ whole genome shotgun (WGS) entry which is preliminary data.</text>
</comment>